<dbReference type="Proteomes" id="UP000521676">
    <property type="component" value="Unassembled WGS sequence"/>
</dbReference>
<keyword evidence="5 9" id="KW-0812">Transmembrane</keyword>
<feature type="transmembrane region" description="Helical" evidence="9">
    <location>
        <begin position="69"/>
        <end position="91"/>
    </location>
</feature>
<feature type="transmembrane region" description="Helical" evidence="9">
    <location>
        <begin position="314"/>
        <end position="337"/>
    </location>
</feature>
<gene>
    <name evidence="10" type="ORF">HXX08_19155</name>
    <name evidence="11" type="ORF">OZ401_003513</name>
</gene>
<keyword evidence="3" id="KW-0813">Transport</keyword>
<dbReference type="GO" id="GO:0055085">
    <property type="term" value="P:transmembrane transport"/>
    <property type="evidence" value="ECO:0007669"/>
    <property type="project" value="TreeGrafter"/>
</dbReference>
<dbReference type="Proteomes" id="UP001431572">
    <property type="component" value="Chromosome 2"/>
</dbReference>
<dbReference type="EMBL" id="JACATZ010000003">
    <property type="protein sequence ID" value="NWJ47978.1"/>
    <property type="molecule type" value="Genomic_DNA"/>
</dbReference>
<feature type="compositionally biased region" description="Polar residues" evidence="8">
    <location>
        <begin position="395"/>
        <end position="409"/>
    </location>
</feature>
<organism evidence="10 12">
    <name type="scientific">Candidatus Chlorohelix allophototropha</name>
    <dbReference type="NCBI Taxonomy" id="3003348"/>
    <lineage>
        <taxon>Bacteria</taxon>
        <taxon>Bacillati</taxon>
        <taxon>Chloroflexota</taxon>
        <taxon>Chloroflexia</taxon>
        <taxon>Candidatus Chloroheliales</taxon>
        <taxon>Candidatus Chloroheliaceae</taxon>
        <taxon>Candidatus Chlorohelix</taxon>
    </lineage>
</organism>
<protein>
    <submittedName>
        <fullName evidence="10">AI-2E family transporter</fullName>
    </submittedName>
</protein>
<evidence type="ECO:0000313" key="11">
    <source>
        <dbReference type="EMBL" id="WJW69883.1"/>
    </source>
</evidence>
<dbReference type="InterPro" id="IPR002549">
    <property type="entry name" value="AI-2E-like"/>
</dbReference>
<name>A0A8T7M785_9CHLR</name>
<feature type="transmembrane region" description="Helical" evidence="9">
    <location>
        <begin position="181"/>
        <end position="203"/>
    </location>
</feature>
<dbReference type="PANTHER" id="PTHR21716:SF53">
    <property type="entry name" value="PERMEASE PERM-RELATED"/>
    <property type="match status" value="1"/>
</dbReference>
<feature type="transmembrane region" description="Helical" evidence="9">
    <location>
        <begin position="42"/>
        <end position="63"/>
    </location>
</feature>
<evidence type="ECO:0000256" key="3">
    <source>
        <dbReference type="ARBA" id="ARBA00022448"/>
    </source>
</evidence>
<dbReference type="Pfam" id="PF01594">
    <property type="entry name" value="AI-2E_transport"/>
    <property type="match status" value="1"/>
</dbReference>
<evidence type="ECO:0000256" key="8">
    <source>
        <dbReference type="SAM" id="MobiDB-lite"/>
    </source>
</evidence>
<dbReference type="AlphaFoldDB" id="A0A8T7M785"/>
<keyword evidence="4" id="KW-1003">Cell membrane</keyword>
<dbReference type="EMBL" id="CP128400">
    <property type="protein sequence ID" value="WJW69883.1"/>
    <property type="molecule type" value="Genomic_DNA"/>
</dbReference>
<feature type="region of interest" description="Disordered" evidence="8">
    <location>
        <begin position="394"/>
        <end position="427"/>
    </location>
</feature>
<sequence length="444" mass="47862">MPKNNQNAAVSAKPQPEDKPQEPTLLNWAQSKILRTEKLGRLALVMVIVLLTFTLFSIAWGIFATFSGLILLFVSAWLLALLLTPITRLLINMGIPKLVSVVGSYLSVLALLAIFMVLVVPGLITQTQDLIGSLGSISNEIQKSLNDWLKGLGLGSISINDFVGALQTFGTDVLKNALNTITGIAGFIIQLLLVFIISFSLLAGRRYTDTNPYSNDIDDRSRLWRKFPPSWLQFYKRLQQSLESNFGVFLGGQLTVAVIYGITVGILMSVTGFKYSVTTACVCGLLMIIPFFGGPLSLLPPLLVSFGSKEDRPIIIVLIILFVIQTALLNVILPKLVGGKVGIGPLTTLFVLLAGSQVGGIFGVLLAVPLAGVVKNMTEYLLIKIEEDADKVNPAPTTVTAPSKAQTKAEQTKAMEQGNKLTPNAEPPSQVDIALEALIKSNDS</sequence>
<dbReference type="GO" id="GO:0005886">
    <property type="term" value="C:plasma membrane"/>
    <property type="evidence" value="ECO:0007669"/>
    <property type="project" value="UniProtKB-SubCell"/>
</dbReference>
<evidence type="ECO:0000313" key="10">
    <source>
        <dbReference type="EMBL" id="NWJ47978.1"/>
    </source>
</evidence>
<keyword evidence="13" id="KW-1185">Reference proteome</keyword>
<evidence type="ECO:0000256" key="7">
    <source>
        <dbReference type="ARBA" id="ARBA00023136"/>
    </source>
</evidence>
<evidence type="ECO:0000256" key="9">
    <source>
        <dbReference type="SAM" id="Phobius"/>
    </source>
</evidence>
<feature type="transmembrane region" description="Helical" evidence="9">
    <location>
        <begin position="98"/>
        <end position="124"/>
    </location>
</feature>
<proteinExistence type="inferred from homology"/>
<comment type="subcellular location">
    <subcellularLocation>
        <location evidence="1">Cell membrane</location>
        <topology evidence="1">Multi-pass membrane protein</topology>
    </subcellularLocation>
</comment>
<reference evidence="10 12" key="1">
    <citation type="submission" date="2020-06" db="EMBL/GenBank/DDBJ databases">
        <title>Anoxygenic phototrophic Chloroflexota member uses a Type I reaction center.</title>
        <authorList>
            <person name="Tsuji J.M."/>
            <person name="Shaw N.A."/>
            <person name="Nagashima S."/>
            <person name="Venkiteswaran J."/>
            <person name="Schiff S.L."/>
            <person name="Hanada S."/>
            <person name="Tank M."/>
            <person name="Neufeld J.D."/>
        </authorList>
    </citation>
    <scope>NUCLEOTIDE SEQUENCE [LARGE SCALE GENOMIC DNA]</scope>
    <source>
        <strain evidence="10">L227-S17</strain>
    </source>
</reference>
<dbReference type="PANTHER" id="PTHR21716">
    <property type="entry name" value="TRANSMEMBRANE PROTEIN"/>
    <property type="match status" value="1"/>
</dbReference>
<evidence type="ECO:0000313" key="12">
    <source>
        <dbReference type="Proteomes" id="UP000521676"/>
    </source>
</evidence>
<evidence type="ECO:0000256" key="1">
    <source>
        <dbReference type="ARBA" id="ARBA00004651"/>
    </source>
</evidence>
<dbReference type="RefSeq" id="WP_341471755.1">
    <property type="nucleotide sequence ID" value="NZ_CP128400.1"/>
</dbReference>
<reference evidence="11" key="2">
    <citation type="journal article" date="2024" name="Nature">
        <title>Anoxygenic phototroph of the Chloroflexota uses a type I reaction centre.</title>
        <authorList>
            <person name="Tsuji J.M."/>
            <person name="Shaw N.A."/>
            <person name="Nagashima S."/>
            <person name="Venkiteswaran J.J."/>
            <person name="Schiff S.L."/>
            <person name="Watanabe T."/>
            <person name="Fukui M."/>
            <person name="Hanada S."/>
            <person name="Tank M."/>
            <person name="Neufeld J.D."/>
        </authorList>
    </citation>
    <scope>NUCLEOTIDE SEQUENCE</scope>
    <source>
        <strain evidence="11">L227-S17</strain>
    </source>
</reference>
<evidence type="ECO:0000313" key="13">
    <source>
        <dbReference type="Proteomes" id="UP001431572"/>
    </source>
</evidence>
<accession>A0A8T7M785</accession>
<evidence type="ECO:0000256" key="4">
    <source>
        <dbReference type="ARBA" id="ARBA00022475"/>
    </source>
</evidence>
<evidence type="ECO:0000256" key="6">
    <source>
        <dbReference type="ARBA" id="ARBA00022989"/>
    </source>
</evidence>
<keyword evidence="6 9" id="KW-1133">Transmembrane helix</keyword>
<feature type="transmembrane region" description="Helical" evidence="9">
    <location>
        <begin position="349"/>
        <end position="374"/>
    </location>
</feature>
<keyword evidence="7 9" id="KW-0472">Membrane</keyword>
<evidence type="ECO:0000256" key="2">
    <source>
        <dbReference type="ARBA" id="ARBA00009773"/>
    </source>
</evidence>
<feature type="region of interest" description="Disordered" evidence="8">
    <location>
        <begin position="1"/>
        <end position="22"/>
    </location>
</feature>
<evidence type="ECO:0000256" key="5">
    <source>
        <dbReference type="ARBA" id="ARBA00022692"/>
    </source>
</evidence>
<comment type="similarity">
    <text evidence="2">Belongs to the autoinducer-2 exporter (AI-2E) (TC 2.A.86) family.</text>
</comment>
<feature type="transmembrane region" description="Helical" evidence="9">
    <location>
        <begin position="246"/>
        <end position="267"/>
    </location>
</feature>